<dbReference type="CDD" id="cd23509">
    <property type="entry name" value="Gnk2-like"/>
    <property type="match status" value="2"/>
</dbReference>
<comment type="similarity">
    <text evidence="5">Belongs to the cysteine-rich repeat secretory protein family.</text>
</comment>
<dbReference type="Proteomes" id="UP001159364">
    <property type="component" value="Linkage Group LG01"/>
</dbReference>
<dbReference type="PROSITE" id="PS51473">
    <property type="entry name" value="GNK2"/>
    <property type="match status" value="2"/>
</dbReference>
<dbReference type="EMBL" id="JAIWQS010000001">
    <property type="protein sequence ID" value="KAJ8774003.1"/>
    <property type="molecule type" value="Genomic_DNA"/>
</dbReference>
<dbReference type="InterPro" id="IPR002902">
    <property type="entry name" value="GNK2"/>
</dbReference>
<evidence type="ECO:0000256" key="2">
    <source>
        <dbReference type="ARBA" id="ARBA00022525"/>
    </source>
</evidence>
<evidence type="ECO:0000256" key="1">
    <source>
        <dbReference type="ARBA" id="ARBA00004613"/>
    </source>
</evidence>
<evidence type="ECO:0000313" key="9">
    <source>
        <dbReference type="Proteomes" id="UP001159364"/>
    </source>
</evidence>
<dbReference type="PANTHER" id="PTHR32411">
    <property type="entry name" value="CYSTEINE-RICH REPEAT SECRETORY PROTEIN 38-RELATED"/>
    <property type="match status" value="1"/>
</dbReference>
<dbReference type="Gene3D" id="3.30.430.20">
    <property type="entry name" value="Gnk2 domain, C-X8-C-X2-C motif"/>
    <property type="match status" value="2"/>
</dbReference>
<evidence type="ECO:0000256" key="6">
    <source>
        <dbReference type="SAM" id="SignalP"/>
    </source>
</evidence>
<evidence type="ECO:0000256" key="5">
    <source>
        <dbReference type="ARBA" id="ARBA00038515"/>
    </source>
</evidence>
<dbReference type="PANTHER" id="PTHR32411:SF43">
    <property type="entry name" value="CYSTEINE-RICH REPEAT SECRETORY PROTEIN 38"/>
    <property type="match status" value="1"/>
</dbReference>
<keyword evidence="9" id="KW-1185">Reference proteome</keyword>
<dbReference type="Pfam" id="PF01657">
    <property type="entry name" value="Stress-antifung"/>
    <property type="match status" value="2"/>
</dbReference>
<feature type="domain" description="Gnk2-homologous" evidence="7">
    <location>
        <begin position="28"/>
        <end position="130"/>
    </location>
</feature>
<reference evidence="8 9" key="1">
    <citation type="submission" date="2021-09" db="EMBL/GenBank/DDBJ databases">
        <title>Genomic insights and catalytic innovation underlie evolution of tropane alkaloids biosynthesis.</title>
        <authorList>
            <person name="Wang Y.-J."/>
            <person name="Tian T."/>
            <person name="Huang J.-P."/>
            <person name="Huang S.-X."/>
        </authorList>
    </citation>
    <scope>NUCLEOTIDE SEQUENCE [LARGE SCALE GENOMIC DNA]</scope>
    <source>
        <strain evidence="8">KIB-2018</strain>
        <tissue evidence="8">Leaf</tissue>
    </source>
</reference>
<gene>
    <name evidence="8" type="ORF">K2173_009434</name>
</gene>
<dbReference type="InterPro" id="IPR050581">
    <property type="entry name" value="CRR_secretory_protein"/>
</dbReference>
<comment type="caution">
    <text evidence="8">The sequence shown here is derived from an EMBL/GenBank/DDBJ whole genome shotgun (WGS) entry which is preliminary data.</text>
</comment>
<evidence type="ECO:0000259" key="7">
    <source>
        <dbReference type="PROSITE" id="PS51473"/>
    </source>
</evidence>
<name>A0AAV8U834_9ROSI</name>
<protein>
    <recommendedName>
        <fullName evidence="7">Gnk2-homologous domain-containing protein</fullName>
    </recommendedName>
</protein>
<dbReference type="InterPro" id="IPR038408">
    <property type="entry name" value="GNK2_sf"/>
</dbReference>
<proteinExistence type="inferred from homology"/>
<accession>A0AAV8U834</accession>
<feature type="domain" description="Gnk2-homologous" evidence="7">
    <location>
        <begin position="138"/>
        <end position="247"/>
    </location>
</feature>
<organism evidence="8 9">
    <name type="scientific">Erythroxylum novogranatense</name>
    <dbReference type="NCBI Taxonomy" id="1862640"/>
    <lineage>
        <taxon>Eukaryota</taxon>
        <taxon>Viridiplantae</taxon>
        <taxon>Streptophyta</taxon>
        <taxon>Embryophyta</taxon>
        <taxon>Tracheophyta</taxon>
        <taxon>Spermatophyta</taxon>
        <taxon>Magnoliopsida</taxon>
        <taxon>eudicotyledons</taxon>
        <taxon>Gunneridae</taxon>
        <taxon>Pentapetalae</taxon>
        <taxon>rosids</taxon>
        <taxon>fabids</taxon>
        <taxon>Malpighiales</taxon>
        <taxon>Erythroxylaceae</taxon>
        <taxon>Erythroxylum</taxon>
    </lineage>
</organism>
<feature type="chain" id="PRO_5043798816" description="Gnk2-homologous domain-containing protein" evidence="6">
    <location>
        <begin position="27"/>
        <end position="250"/>
    </location>
</feature>
<evidence type="ECO:0000256" key="3">
    <source>
        <dbReference type="ARBA" id="ARBA00022729"/>
    </source>
</evidence>
<keyword evidence="3 6" id="KW-0732">Signal</keyword>
<dbReference type="GO" id="GO:0005576">
    <property type="term" value="C:extracellular region"/>
    <property type="evidence" value="ECO:0007669"/>
    <property type="project" value="UniProtKB-SubCell"/>
</dbReference>
<sequence length="250" mass="28310">MGFSKFSIPFCLLSFAALLLPQVVYGILNPIMHICSTPYHNPNDAFATNLKQLMTSLSQIVPGSGYGRVSLGQNSDKVYGIALCTGNIRNQQCKTCLDDAGSEIITRCPSNKKAIIWYDDCMLKYSDQEFYGRVDLGNELHQCNLRRITRSYRYKFAMARLSLFDILMTRIHENPNLYAAESVEMASSTTTNVKIYGFVQCSRDISTQRCRECLGRICERLRHTCYESLGGKYLTGSCSVRYELYPFAHA</sequence>
<keyword evidence="4" id="KW-0677">Repeat</keyword>
<keyword evidence="2" id="KW-0964">Secreted</keyword>
<evidence type="ECO:0000313" key="8">
    <source>
        <dbReference type="EMBL" id="KAJ8774003.1"/>
    </source>
</evidence>
<evidence type="ECO:0000256" key="4">
    <source>
        <dbReference type="ARBA" id="ARBA00022737"/>
    </source>
</evidence>
<dbReference type="AlphaFoldDB" id="A0AAV8U834"/>
<feature type="signal peptide" evidence="6">
    <location>
        <begin position="1"/>
        <end position="26"/>
    </location>
</feature>
<comment type="subcellular location">
    <subcellularLocation>
        <location evidence="1">Secreted</location>
    </subcellularLocation>
</comment>